<dbReference type="GeneID" id="84896997"/>
<proteinExistence type="predicted"/>
<evidence type="ECO:0000313" key="1">
    <source>
        <dbReference type="EMBL" id="EKX90694.1"/>
    </source>
</evidence>
<dbReference type="PATRIC" id="fig|1035195.3.peg.1070"/>
<organism evidence="1 2">
    <name type="scientific">Corynebacterium durum F0235</name>
    <dbReference type="NCBI Taxonomy" id="1035195"/>
    <lineage>
        <taxon>Bacteria</taxon>
        <taxon>Bacillati</taxon>
        <taxon>Actinomycetota</taxon>
        <taxon>Actinomycetes</taxon>
        <taxon>Mycobacteriales</taxon>
        <taxon>Corynebacteriaceae</taxon>
        <taxon>Corynebacterium</taxon>
    </lineage>
</organism>
<keyword evidence="2" id="KW-1185">Reference proteome</keyword>
<dbReference type="AlphaFoldDB" id="L1MIC7"/>
<reference evidence="1 2" key="1">
    <citation type="submission" date="2012-05" db="EMBL/GenBank/DDBJ databases">
        <authorList>
            <person name="Weinstock G."/>
            <person name="Sodergren E."/>
            <person name="Lobos E.A."/>
            <person name="Fulton L."/>
            <person name="Fulton R."/>
            <person name="Courtney L."/>
            <person name="Fronick C."/>
            <person name="O'Laughlin M."/>
            <person name="Godfrey J."/>
            <person name="Wilson R.M."/>
            <person name="Miner T."/>
            <person name="Farmer C."/>
            <person name="Delehaunty K."/>
            <person name="Cordes M."/>
            <person name="Minx P."/>
            <person name="Tomlinson C."/>
            <person name="Chen J."/>
            <person name="Wollam A."/>
            <person name="Pepin K.H."/>
            <person name="Bhonagiri V."/>
            <person name="Zhang X."/>
            <person name="Suruliraj S."/>
            <person name="Warren W."/>
            <person name="Mitreva M."/>
            <person name="Mardis E.R."/>
            <person name="Wilson R.K."/>
        </authorList>
    </citation>
    <scope>NUCLEOTIDE SEQUENCE [LARGE SCALE GENOMIC DNA]</scope>
    <source>
        <strain evidence="1 2">F0235</strain>
    </source>
</reference>
<dbReference type="RefSeq" id="WP_006063427.1">
    <property type="nucleotide sequence ID" value="NZ_KB290831.1"/>
</dbReference>
<gene>
    <name evidence="1" type="ORF">HMPREF9997_01190</name>
</gene>
<evidence type="ECO:0000313" key="2">
    <source>
        <dbReference type="Proteomes" id="UP000010445"/>
    </source>
</evidence>
<dbReference type="HOGENOM" id="CLU_2507051_0_0_11"/>
<dbReference type="OrthoDB" id="8708337at2"/>
<dbReference type="STRING" id="1035195.HMPREF9997_01190"/>
<dbReference type="Proteomes" id="UP000010445">
    <property type="component" value="Unassembled WGS sequence"/>
</dbReference>
<dbReference type="EMBL" id="AMEM01000017">
    <property type="protein sequence ID" value="EKX90694.1"/>
    <property type="molecule type" value="Genomic_DNA"/>
</dbReference>
<comment type="caution">
    <text evidence="1">The sequence shown here is derived from an EMBL/GenBank/DDBJ whole genome shotgun (WGS) entry which is preliminary data.</text>
</comment>
<protein>
    <submittedName>
        <fullName evidence="1">Uncharacterized protein</fullName>
    </submittedName>
</protein>
<accession>L1MIC7</accession>
<sequence length="85" mass="9418">MMSSLQEGLLACARKQDQTATYIHLAGLRDSGKSKQEVYAEALDLLKQLRSNRYSAKATADADALCDVMDMIVGFCSPQWTVWTT</sequence>
<name>L1MIC7_9CORY</name>